<comment type="caution">
    <text evidence="10">The sequence shown here is derived from an EMBL/GenBank/DDBJ whole genome shotgun (WGS) entry which is preliminary data.</text>
</comment>
<dbReference type="InterPro" id="IPR004358">
    <property type="entry name" value="Sig_transdc_His_kin-like_C"/>
</dbReference>
<keyword evidence="6" id="KW-1133">Transmembrane helix</keyword>
<dbReference type="InterPro" id="IPR005467">
    <property type="entry name" value="His_kinase_dom"/>
</dbReference>
<evidence type="ECO:0000313" key="10">
    <source>
        <dbReference type="EMBL" id="MCB4822070.1"/>
    </source>
</evidence>
<dbReference type="PANTHER" id="PTHR43304:SF1">
    <property type="entry name" value="PAC DOMAIN-CONTAINING PROTEIN"/>
    <property type="match status" value="1"/>
</dbReference>
<dbReference type="PROSITE" id="PS50109">
    <property type="entry name" value="HIS_KIN"/>
    <property type="match status" value="1"/>
</dbReference>
<dbReference type="Pfam" id="PF13426">
    <property type="entry name" value="PAS_9"/>
    <property type="match status" value="1"/>
</dbReference>
<dbReference type="PRINTS" id="PR00344">
    <property type="entry name" value="BCTRLSENSOR"/>
</dbReference>
<dbReference type="SUPFAM" id="SSF55874">
    <property type="entry name" value="ATPase domain of HSP90 chaperone/DNA topoisomerase II/histidine kinase"/>
    <property type="match status" value="1"/>
</dbReference>
<dbReference type="Gene3D" id="3.30.450.20">
    <property type="entry name" value="PAS domain"/>
    <property type="match status" value="5"/>
</dbReference>
<dbReference type="SUPFAM" id="SSF47384">
    <property type="entry name" value="Homodimeric domain of signal transducing histidine kinase"/>
    <property type="match status" value="1"/>
</dbReference>
<dbReference type="PROSITE" id="PS50112">
    <property type="entry name" value="PAS"/>
    <property type="match status" value="2"/>
</dbReference>
<dbReference type="SUPFAM" id="SSF55785">
    <property type="entry name" value="PYP-like sensor domain (PAS domain)"/>
    <property type="match status" value="4"/>
</dbReference>
<keyword evidence="6" id="KW-0472">Membrane</keyword>
<evidence type="ECO:0000259" key="9">
    <source>
        <dbReference type="PROSITE" id="PS50113"/>
    </source>
</evidence>
<feature type="transmembrane region" description="Helical" evidence="6">
    <location>
        <begin position="283"/>
        <end position="306"/>
    </location>
</feature>
<keyword evidence="11" id="KW-1185">Reference proteome</keyword>
<accession>A0A9X1LAC6</accession>
<dbReference type="NCBIfam" id="TIGR00229">
    <property type="entry name" value="sensory_box"/>
    <property type="match status" value="4"/>
</dbReference>
<reference evidence="10" key="1">
    <citation type="submission" date="2021-10" db="EMBL/GenBank/DDBJ databases">
        <title>Roseicella aerolatum sp. nov., isolated from aerosols of e-waste dismantling site.</title>
        <authorList>
            <person name="Qin T."/>
        </authorList>
    </citation>
    <scope>NUCLEOTIDE SEQUENCE</scope>
    <source>
        <strain evidence="10">GB24</strain>
    </source>
</reference>
<gene>
    <name evidence="10" type="ORF">LHA35_10030</name>
</gene>
<dbReference type="Pfam" id="PF08448">
    <property type="entry name" value="PAS_4"/>
    <property type="match status" value="1"/>
</dbReference>
<evidence type="ECO:0000256" key="1">
    <source>
        <dbReference type="ARBA" id="ARBA00000085"/>
    </source>
</evidence>
<feature type="domain" description="PAS" evidence="8">
    <location>
        <begin position="623"/>
        <end position="665"/>
    </location>
</feature>
<dbReference type="InterPro" id="IPR000014">
    <property type="entry name" value="PAS"/>
</dbReference>
<evidence type="ECO:0000256" key="2">
    <source>
        <dbReference type="ARBA" id="ARBA00012438"/>
    </source>
</evidence>
<protein>
    <recommendedName>
        <fullName evidence="2">histidine kinase</fullName>
        <ecNumber evidence="2">2.7.13.3</ecNumber>
    </recommendedName>
</protein>
<dbReference type="EC" id="2.7.13.3" evidence="2"/>
<feature type="domain" description="Histidine kinase" evidence="7">
    <location>
        <begin position="905"/>
        <end position="1125"/>
    </location>
</feature>
<dbReference type="InterPro" id="IPR036890">
    <property type="entry name" value="HATPase_C_sf"/>
</dbReference>
<sequence>MVLSQPPLRVILAAVFGGIALLAALATSLLAGSDAGRRIAANQQALLAGTAARVADRLDRDMAARWRDLQVATGLPLMRDPGTAPEMRRTILRQLHDTYAEYALLAFVAPDGRVVADSRQLLEGADASGRPFVQAAMRGPVVEDVHDAIMMARVLGQGGTLRLVDLAAPVRAEDGRLVGVIAAHLDWRWATEVVGPPRPGEPEVLILSRAGEVLLGPPGLLGRRLPAILPGHGRVEFPDGAGFLAAIRPTQGYRDYPGLGWQVVARRPAAEALAGAAAVQRDIMLYGLWAAALAALFGWFAAAWLARPLHRLAEAAARLQREGGRDALPAGTGYAEAVTLAAAFDGLLGDCRRSEAALQESEQRLRLAQRAGQIGAYDWDIAADRIRVTREYAVLHGLPDPAGDAVRDAPYQDWLARVHPEDRARVAERAARILAEAGPYAFEYRLMLPDGRTRWIADRGEVLAGLDGRAARVIGAIRDVTGRRAAEDALREGEARLRLAQEAGGIGSWDLDLATGRQVWSERQYALFGLDPALPPPDLATWLGMVHPEDRRALLADRDAALASEAGAFSIEFRIRRAPDGAERWLAATGRVMRDEAGRPARMLGVNRDVTETREREEQLRAREAELRAMLEANPIGVLRGDVHGRILDANDALLRLTGHDRAELEAGTLRWDALTPPEWLPADAAGIAEARQQGVCTPYEKEYLRPDGSRVPILIGYALAGETLEETIAFILDLTDRKRAEAALLADKAALEQAVAERTAELAARERELRRIYDRTPAAFHSADAEGRLIRVSDEWLAWLGYRREDVLGRRTGEFMLPESAARWEVARTELQASSDEVREMEYRMLRADGEVVDVLLRARAEHDPDGRFAHSYAVLVDVTERNRAEARLREAQKLEALGRIAGGVAHDFNNLLQVMTGALHMLSGSAGDRARVERYAGVALQAAERGTSLTRRMLAFARQDRLQSGPVHLPEVMQGLATLLHGPLGADIRLEIAAAPDLPPVQADRMQLELVLFNFALNARDAMPRGGRLRLEAAAEAVGLAHPQGLAPGRYLRIRVTDTGEGMDAATLARAIEPFFTTKEVGKGTGLGLAMAHGFAVQSGGALRIESEPGKGTVVTLWLPEAVAMPIPMPMAAAAGG</sequence>
<dbReference type="Gene3D" id="2.10.70.100">
    <property type="match status" value="2"/>
</dbReference>
<name>A0A9X1LAC6_9PROT</name>
<dbReference type="Gene3D" id="6.10.340.10">
    <property type="match status" value="1"/>
</dbReference>
<feature type="domain" description="PAS" evidence="8">
    <location>
        <begin position="766"/>
        <end position="821"/>
    </location>
</feature>
<dbReference type="Pfam" id="PF08447">
    <property type="entry name" value="PAS_3"/>
    <property type="match status" value="2"/>
</dbReference>
<evidence type="ECO:0000313" key="11">
    <source>
        <dbReference type="Proteomes" id="UP001139311"/>
    </source>
</evidence>
<dbReference type="InterPro" id="IPR013655">
    <property type="entry name" value="PAS_fold_3"/>
</dbReference>
<dbReference type="SMART" id="SM00086">
    <property type="entry name" value="PAC"/>
    <property type="match status" value="4"/>
</dbReference>
<dbReference type="SMART" id="SM00091">
    <property type="entry name" value="PAS"/>
    <property type="match status" value="3"/>
</dbReference>
<dbReference type="Gene3D" id="3.30.565.10">
    <property type="entry name" value="Histidine kinase-like ATPase, C-terminal domain"/>
    <property type="match status" value="1"/>
</dbReference>
<dbReference type="InterPro" id="IPR003594">
    <property type="entry name" value="HATPase_dom"/>
</dbReference>
<keyword evidence="3" id="KW-0597">Phosphoprotein</keyword>
<dbReference type="CDD" id="cd00130">
    <property type="entry name" value="PAS"/>
    <property type="match status" value="4"/>
</dbReference>
<organism evidence="10 11">
    <name type="scientific">Roseicella aerolata</name>
    <dbReference type="NCBI Taxonomy" id="2883479"/>
    <lineage>
        <taxon>Bacteria</taxon>
        <taxon>Pseudomonadati</taxon>
        <taxon>Pseudomonadota</taxon>
        <taxon>Alphaproteobacteria</taxon>
        <taxon>Acetobacterales</taxon>
        <taxon>Roseomonadaceae</taxon>
        <taxon>Roseicella</taxon>
    </lineage>
</organism>
<dbReference type="PROSITE" id="PS50113">
    <property type="entry name" value="PAC"/>
    <property type="match status" value="3"/>
</dbReference>
<dbReference type="InterPro" id="IPR000700">
    <property type="entry name" value="PAS-assoc_C"/>
</dbReference>
<keyword evidence="4" id="KW-0808">Transferase</keyword>
<comment type="catalytic activity">
    <reaction evidence="1">
        <text>ATP + protein L-histidine = ADP + protein N-phospho-L-histidine.</text>
        <dbReference type="EC" id="2.7.13.3"/>
    </reaction>
</comment>
<dbReference type="InterPro" id="IPR052162">
    <property type="entry name" value="Sensor_kinase/Photoreceptor"/>
</dbReference>
<dbReference type="Gene3D" id="1.10.287.130">
    <property type="match status" value="1"/>
</dbReference>
<dbReference type="SMART" id="SM00387">
    <property type="entry name" value="HATPase_c"/>
    <property type="match status" value="1"/>
</dbReference>
<dbReference type="InterPro" id="IPR035965">
    <property type="entry name" value="PAS-like_dom_sf"/>
</dbReference>
<dbReference type="CDD" id="cd12914">
    <property type="entry name" value="PDC1_DGC_like"/>
    <property type="match status" value="1"/>
</dbReference>
<dbReference type="PANTHER" id="PTHR43304">
    <property type="entry name" value="PHYTOCHROME-LIKE PROTEIN CPH1"/>
    <property type="match status" value="1"/>
</dbReference>
<dbReference type="SMART" id="SM00388">
    <property type="entry name" value="HisKA"/>
    <property type="match status" value="1"/>
</dbReference>
<dbReference type="Pfam" id="PF02518">
    <property type="entry name" value="HATPase_c"/>
    <property type="match status" value="1"/>
</dbReference>
<dbReference type="InterPro" id="IPR013656">
    <property type="entry name" value="PAS_4"/>
</dbReference>
<evidence type="ECO:0000259" key="8">
    <source>
        <dbReference type="PROSITE" id="PS50112"/>
    </source>
</evidence>
<dbReference type="InterPro" id="IPR001610">
    <property type="entry name" value="PAC"/>
</dbReference>
<dbReference type="RefSeq" id="WP_226607794.1">
    <property type="nucleotide sequence ID" value="NZ_JAJAQI010000012.1"/>
</dbReference>
<dbReference type="InterPro" id="IPR003661">
    <property type="entry name" value="HisK_dim/P_dom"/>
</dbReference>
<dbReference type="CDD" id="cd00082">
    <property type="entry name" value="HisKA"/>
    <property type="match status" value="1"/>
</dbReference>
<feature type="domain" description="PAC" evidence="9">
    <location>
        <begin position="840"/>
        <end position="892"/>
    </location>
</feature>
<dbReference type="AlphaFoldDB" id="A0A9X1LAC6"/>
<proteinExistence type="predicted"/>
<evidence type="ECO:0000256" key="5">
    <source>
        <dbReference type="ARBA" id="ARBA00022777"/>
    </source>
</evidence>
<evidence type="ECO:0000259" key="7">
    <source>
        <dbReference type="PROSITE" id="PS50109"/>
    </source>
</evidence>
<keyword evidence="5" id="KW-0418">Kinase</keyword>
<evidence type="ECO:0000256" key="4">
    <source>
        <dbReference type="ARBA" id="ARBA00022679"/>
    </source>
</evidence>
<keyword evidence="6" id="KW-0812">Transmembrane</keyword>
<feature type="domain" description="PAC" evidence="9">
    <location>
        <begin position="440"/>
        <end position="492"/>
    </location>
</feature>
<dbReference type="EMBL" id="JAJAQI010000012">
    <property type="protein sequence ID" value="MCB4822070.1"/>
    <property type="molecule type" value="Genomic_DNA"/>
</dbReference>
<feature type="domain" description="PAC" evidence="9">
    <location>
        <begin position="569"/>
        <end position="622"/>
    </location>
</feature>
<dbReference type="Pfam" id="PF00512">
    <property type="entry name" value="HisKA"/>
    <property type="match status" value="1"/>
</dbReference>
<evidence type="ECO:0000256" key="6">
    <source>
        <dbReference type="SAM" id="Phobius"/>
    </source>
</evidence>
<dbReference type="GO" id="GO:0000155">
    <property type="term" value="F:phosphorelay sensor kinase activity"/>
    <property type="evidence" value="ECO:0007669"/>
    <property type="project" value="InterPro"/>
</dbReference>
<evidence type="ECO:0000256" key="3">
    <source>
        <dbReference type="ARBA" id="ARBA00022553"/>
    </source>
</evidence>
<dbReference type="Proteomes" id="UP001139311">
    <property type="component" value="Unassembled WGS sequence"/>
</dbReference>
<dbReference type="InterPro" id="IPR036097">
    <property type="entry name" value="HisK_dim/P_sf"/>
</dbReference>